<organism evidence="3 5">
    <name type="scientific">Macrococcus equipercicus</name>
    <dbReference type="NCBI Taxonomy" id="69967"/>
    <lineage>
        <taxon>Bacteria</taxon>
        <taxon>Bacillati</taxon>
        <taxon>Bacillota</taxon>
        <taxon>Bacilli</taxon>
        <taxon>Bacillales</taxon>
        <taxon>Staphylococcaceae</taxon>
        <taxon>Macrococcus</taxon>
    </lineage>
</organism>
<dbReference type="RefSeq" id="WP_149458611.1">
    <property type="nucleotide sequence ID" value="NZ_CP073809.1"/>
</dbReference>
<dbReference type="InterPro" id="IPR049722">
    <property type="entry name" value="Prli42-like"/>
</dbReference>
<evidence type="ECO:0000313" key="5">
    <source>
        <dbReference type="Proteomes" id="UP001057381"/>
    </source>
</evidence>
<feature type="transmembrane region" description="Helical" evidence="1">
    <location>
        <begin position="9"/>
        <end position="32"/>
    </location>
</feature>
<name>A0A9Q9BS40_9STAP</name>
<reference evidence="2 4" key="1">
    <citation type="submission" date="2019-09" db="EMBL/GenBank/DDBJ databases">
        <authorList>
            <person name="Mazhar S."/>
            <person name="Altermann E."/>
            <person name="Hill C."/>
            <person name="Mcauliffe O."/>
        </authorList>
    </citation>
    <scope>NUCLEOTIDE SEQUENCE [LARGE SCALE GENOMIC DNA]</scope>
    <source>
        <strain evidence="2 4">ATCC 51831</strain>
    </source>
</reference>
<dbReference type="NCBIfam" id="NF033880">
    <property type="entry name" value="Prli42"/>
    <property type="match status" value="1"/>
</dbReference>
<dbReference type="EMBL" id="CP073809">
    <property type="protein sequence ID" value="UTH12906.1"/>
    <property type="molecule type" value="Genomic_DNA"/>
</dbReference>
<dbReference type="EMBL" id="SCWC02000002">
    <property type="protein sequence ID" value="KAA1040146.1"/>
    <property type="molecule type" value="Genomic_DNA"/>
</dbReference>
<dbReference type="Proteomes" id="UP001057381">
    <property type="component" value="Chromosome"/>
</dbReference>
<keyword evidence="1" id="KW-0812">Transmembrane</keyword>
<evidence type="ECO:0000313" key="2">
    <source>
        <dbReference type="EMBL" id="KAA1040146.1"/>
    </source>
</evidence>
<proteinExistence type="predicted"/>
<dbReference type="KEGG" id="mequ:KFV11_06380"/>
<sequence>MNNKRFRQIFIYLMLIAIVASLILSSLIPLLAN</sequence>
<gene>
    <name evidence="3" type="primary">prli42</name>
    <name evidence="2" type="ORF">ERX35_003920</name>
    <name evidence="3" type="ORF">KFV11_06380</name>
</gene>
<evidence type="ECO:0000256" key="1">
    <source>
        <dbReference type="SAM" id="Phobius"/>
    </source>
</evidence>
<keyword evidence="4" id="KW-1185">Reference proteome</keyword>
<evidence type="ECO:0000313" key="4">
    <source>
        <dbReference type="Proteomes" id="UP000295735"/>
    </source>
</evidence>
<protein>
    <submittedName>
        <fullName evidence="3">Stressosome-associated protein Prli42</fullName>
    </submittedName>
</protein>
<evidence type="ECO:0000313" key="3">
    <source>
        <dbReference type="EMBL" id="UTH12906.1"/>
    </source>
</evidence>
<keyword evidence="1" id="KW-1133">Transmembrane helix</keyword>
<dbReference type="AlphaFoldDB" id="A0A9Q9BS40"/>
<reference evidence="3" key="2">
    <citation type="submission" date="2021-04" db="EMBL/GenBank/DDBJ databases">
        <title>Complete Genome Sequences of Macrococcus spp. from dog and cattle.</title>
        <authorList>
            <person name="Schwendener S."/>
            <person name="Perreten V."/>
        </authorList>
    </citation>
    <scope>NUCLEOTIDE SEQUENCE</scope>
    <source>
        <strain evidence="3">Epi0143-OL</strain>
    </source>
</reference>
<dbReference type="Proteomes" id="UP000295735">
    <property type="component" value="Unassembled WGS sequence"/>
</dbReference>
<accession>A0A9Q9BS40</accession>
<keyword evidence="1" id="KW-0472">Membrane</keyword>